<dbReference type="UniPathway" id="UPA00061">
    <property type="reaction ID" value="UER00516"/>
</dbReference>
<dbReference type="InterPro" id="IPR023195">
    <property type="entry name" value="Nict_dMeBzImd_PRibTrfase_N"/>
</dbReference>
<dbReference type="NCBIfam" id="TIGR03160">
    <property type="entry name" value="cobT_DBIPRT"/>
    <property type="match status" value="1"/>
</dbReference>
<dbReference type="eggNOG" id="COG2038">
    <property type="taxonomic scope" value="Bacteria"/>
</dbReference>
<sequence>MYGPREREAGLRGKGSPGILEEVIARIRSPEGHWFRTARARLDNLTKPPGSLGRLEECAARVVAIRGEEMPDIGRKAVFVFAGDHGVAEEGVSGYPREVTVQMVSTFLSGRAAVNVLAKQVGADVVVVDVGVAEDLPPTEGLVREKVVYGTRNFLQEPAMTEEEARRSMEVGVRCTEEYVARGYRLLAVGEMGIGNSTAASAVAAALLGRRAEEVVGPGTGVRGDRLAKKVRVVEEGVRRHGLEGRGAMEVLAAVGGAEIGAIAGAVLGAAAHRVPVVLDGLISTAGALVAWRLCPTVRDYLFAGHVSPEPGHRVMLEAMGLSPLLDLGMRLGEGTGAVLGMGVVEAGVRVYQQMRTFEEAGVARGKG</sequence>
<keyword evidence="5 10" id="KW-0169">Cobalamin biosynthesis</keyword>
<comment type="similarity">
    <text evidence="2 10">Belongs to the CobT family.</text>
</comment>
<dbReference type="HAMAP" id="MF_00230">
    <property type="entry name" value="CobT"/>
    <property type="match status" value="1"/>
</dbReference>
<evidence type="ECO:0000256" key="2">
    <source>
        <dbReference type="ARBA" id="ARBA00007110"/>
    </source>
</evidence>
<evidence type="ECO:0000256" key="3">
    <source>
        <dbReference type="ARBA" id="ARBA00011991"/>
    </source>
</evidence>
<feature type="active site" description="Proton acceptor" evidence="10">
    <location>
        <position position="334"/>
    </location>
</feature>
<dbReference type="PaxDb" id="665571-STHERM_c07010"/>
<dbReference type="SUPFAM" id="SSF52733">
    <property type="entry name" value="Nicotinate mononucleotide:5,6-dimethylbenzimidazole phosphoribosyltransferase (CobT)"/>
    <property type="match status" value="1"/>
</dbReference>
<evidence type="ECO:0000256" key="5">
    <source>
        <dbReference type="ARBA" id="ARBA00022573"/>
    </source>
</evidence>
<proteinExistence type="inferred from homology"/>
<protein>
    <recommendedName>
        <fullName evidence="4 10">Nicotinate-nucleotide--dimethylbenzimidazole phosphoribosyltransferase</fullName>
        <shortName evidence="10">NN:DBI PRT</shortName>
        <ecNumber evidence="3 10">2.4.2.21</ecNumber>
    </recommendedName>
    <alternativeName>
        <fullName evidence="8 10">N(1)-alpha-phosphoribosyltransferase</fullName>
    </alternativeName>
</protein>
<dbReference type="CDD" id="cd02439">
    <property type="entry name" value="DMB-PRT_CobT"/>
    <property type="match status" value="1"/>
</dbReference>
<comment type="pathway">
    <text evidence="1 10">Nucleoside biosynthesis; alpha-ribazole biosynthesis; alpha-ribazole from 5,6-dimethylbenzimidazole: step 1/2.</text>
</comment>
<organism evidence="11 12">
    <name type="scientific">Winmispira thermophila (strain ATCC 49972 / DSM 6192 / RI 19.B1)</name>
    <name type="common">Spirochaeta thermophila</name>
    <dbReference type="NCBI Taxonomy" id="665571"/>
    <lineage>
        <taxon>Bacteria</taxon>
        <taxon>Pseudomonadati</taxon>
        <taxon>Spirochaetota</taxon>
        <taxon>Spirochaetia</taxon>
        <taxon>Winmispirales</taxon>
        <taxon>Winmispiraceae</taxon>
        <taxon>Winmispira</taxon>
    </lineage>
</organism>
<dbReference type="HOGENOM" id="CLU_002982_0_0_12"/>
<dbReference type="AlphaFoldDB" id="E0RRF8"/>
<name>E0RRF8_WINT6</name>
<accession>E0RRF8</accession>
<evidence type="ECO:0000256" key="6">
    <source>
        <dbReference type="ARBA" id="ARBA00022676"/>
    </source>
</evidence>
<reference key="1">
    <citation type="submission" date="2009-08" db="EMBL/GenBank/DDBJ databases">
        <title>The genome sequence of Spirochaeta thermophila DSM6192.</title>
        <authorList>
            <person name="Angelov A."/>
            <person name="Mientus M."/>
            <person name="Wittenberg S."/>
            <person name="Lehmann R."/>
            <person name="Liesegang H."/>
            <person name="Daniel R."/>
            <person name="Liebl W."/>
        </authorList>
    </citation>
    <scope>NUCLEOTIDE SEQUENCE</scope>
    <source>
        <strain>DSM 6192</strain>
    </source>
</reference>
<evidence type="ECO:0000313" key="11">
    <source>
        <dbReference type="EMBL" id="ADN01659.1"/>
    </source>
</evidence>
<comment type="catalytic activity">
    <reaction evidence="9 10">
        <text>5,6-dimethylbenzimidazole + nicotinate beta-D-ribonucleotide = alpha-ribazole 5'-phosphate + nicotinate + H(+)</text>
        <dbReference type="Rhea" id="RHEA:11196"/>
        <dbReference type="ChEBI" id="CHEBI:15378"/>
        <dbReference type="ChEBI" id="CHEBI:15890"/>
        <dbReference type="ChEBI" id="CHEBI:32544"/>
        <dbReference type="ChEBI" id="CHEBI:57502"/>
        <dbReference type="ChEBI" id="CHEBI:57918"/>
        <dbReference type="EC" id="2.4.2.21"/>
    </reaction>
</comment>
<dbReference type="EMBL" id="CP001698">
    <property type="protein sequence ID" value="ADN01659.1"/>
    <property type="molecule type" value="Genomic_DNA"/>
</dbReference>
<evidence type="ECO:0000256" key="4">
    <source>
        <dbReference type="ARBA" id="ARBA00015486"/>
    </source>
</evidence>
<dbReference type="FunFam" id="3.40.50.10210:FF:000001">
    <property type="entry name" value="Nicotinate-nucleotide--dimethylbenzimidazole phosphoribosyltransferase"/>
    <property type="match status" value="1"/>
</dbReference>
<evidence type="ECO:0000256" key="7">
    <source>
        <dbReference type="ARBA" id="ARBA00022679"/>
    </source>
</evidence>
<dbReference type="Proteomes" id="UP000001296">
    <property type="component" value="Chromosome"/>
</dbReference>
<evidence type="ECO:0000256" key="1">
    <source>
        <dbReference type="ARBA" id="ARBA00005049"/>
    </source>
</evidence>
<dbReference type="InterPro" id="IPR036087">
    <property type="entry name" value="Nict_dMeBzImd_PRibTrfase_sf"/>
</dbReference>
<dbReference type="InterPro" id="IPR003200">
    <property type="entry name" value="Nict_dMeBzImd_PRibTrfase"/>
</dbReference>
<reference evidence="11 12" key="2">
    <citation type="journal article" date="2010" name="J. Bacteriol.">
        <title>Genome sequence of the polysaccharide-degrading, thermophilic anaerobe Spirochaeta thermophila DSM 6192.</title>
        <authorList>
            <person name="Angelov A."/>
            <person name="Liebl S."/>
            <person name="Ballschmiter M."/>
            <person name="Bomeke M."/>
            <person name="Lehmann R."/>
            <person name="Liesegang H."/>
            <person name="Daniel R."/>
            <person name="Liebl W."/>
        </authorList>
    </citation>
    <scope>NUCLEOTIDE SEQUENCE [LARGE SCALE GENOMIC DNA]</scope>
    <source>
        <strain evidence="12">ATCC 49972 / DSM 6192 / RI 19.B1</strain>
    </source>
</reference>
<keyword evidence="7 10" id="KW-0808">Transferase</keyword>
<dbReference type="PANTHER" id="PTHR43463">
    <property type="entry name" value="NICOTINATE-NUCLEOTIDE--DIMETHYLBENZIMIDAZOLE PHOSPHORIBOSYLTRANSFERASE"/>
    <property type="match status" value="1"/>
</dbReference>
<evidence type="ECO:0000256" key="8">
    <source>
        <dbReference type="ARBA" id="ARBA00030686"/>
    </source>
</evidence>
<dbReference type="EC" id="2.4.2.21" evidence="3 10"/>
<keyword evidence="6 10" id="KW-0328">Glycosyltransferase</keyword>
<dbReference type="GO" id="GO:0009236">
    <property type="term" value="P:cobalamin biosynthetic process"/>
    <property type="evidence" value="ECO:0007669"/>
    <property type="project" value="UniProtKB-UniRule"/>
</dbReference>
<evidence type="ECO:0000313" key="12">
    <source>
        <dbReference type="Proteomes" id="UP000001296"/>
    </source>
</evidence>
<dbReference type="GO" id="GO:0008939">
    <property type="term" value="F:nicotinate-nucleotide-dimethylbenzimidazole phosphoribosyltransferase activity"/>
    <property type="evidence" value="ECO:0007669"/>
    <property type="project" value="UniProtKB-UniRule"/>
</dbReference>
<dbReference type="Gene3D" id="1.10.1610.10">
    <property type="match status" value="1"/>
</dbReference>
<comment type="function">
    <text evidence="10">Catalyzes the synthesis of alpha-ribazole-5'-phosphate from nicotinate mononucleotide (NAMN) and 5,6-dimethylbenzimidazole (DMB).</text>
</comment>
<dbReference type="InterPro" id="IPR017846">
    <property type="entry name" value="Nict_dMeBzImd_PRibTrfase_bact"/>
</dbReference>
<evidence type="ECO:0000256" key="9">
    <source>
        <dbReference type="ARBA" id="ARBA00047340"/>
    </source>
</evidence>
<gene>
    <name evidence="10" type="primary">cobT</name>
    <name evidence="11" type="ordered locus">STHERM_c07010</name>
</gene>
<dbReference type="NCBIfam" id="NF000996">
    <property type="entry name" value="PRK00105.1"/>
    <property type="match status" value="1"/>
</dbReference>
<dbReference type="Pfam" id="PF02277">
    <property type="entry name" value="DBI_PRT"/>
    <property type="match status" value="1"/>
</dbReference>
<dbReference type="Gene3D" id="3.40.50.10210">
    <property type="match status" value="1"/>
</dbReference>
<evidence type="ECO:0000256" key="10">
    <source>
        <dbReference type="HAMAP-Rule" id="MF_00230"/>
    </source>
</evidence>
<dbReference type="KEGG" id="sta:STHERM_c07010"/>
<dbReference type="RefSeq" id="WP_013313500.1">
    <property type="nucleotide sequence ID" value="NC_014484.1"/>
</dbReference>
<dbReference type="PANTHER" id="PTHR43463:SF1">
    <property type="entry name" value="NICOTINATE-NUCLEOTIDE--DIMETHYLBENZIMIDAZOLE PHOSPHORIBOSYLTRANSFERASE"/>
    <property type="match status" value="1"/>
</dbReference>